<proteinExistence type="predicted"/>
<protein>
    <submittedName>
        <fullName evidence="1">Uncharacterized protein</fullName>
    </submittedName>
</protein>
<evidence type="ECO:0000313" key="2">
    <source>
        <dbReference type="Proteomes" id="UP000408482"/>
    </source>
</evidence>
<accession>A0A564VLF2</accession>
<keyword evidence="2" id="KW-1185">Reference proteome</keyword>
<dbReference type="RefSeq" id="WP_243121602.1">
    <property type="nucleotide sequence ID" value="NZ_CABHMX010000009.1"/>
</dbReference>
<sequence length="162" mass="18262">MRFNGKRFQEIMTAQKLTAEDICKSTGLGTRSFQWIMTNGFASEDAMERLAEAAGTQVRELLLPDISGTVENAIEFIKDQKRATVTFSQPRYITRIKKLAEKYPEECEIVVLNKSTGEGETICAHVPTAWIRVAPPKVSVLTDEQREEIGKRLLSGRQNIDK</sequence>
<evidence type="ECO:0000313" key="1">
    <source>
        <dbReference type="EMBL" id="VUX33444.1"/>
    </source>
</evidence>
<dbReference type="Proteomes" id="UP000408482">
    <property type="component" value="Unassembled WGS sequence"/>
</dbReference>
<gene>
    <name evidence="1" type="ORF">RSSSTS7063_02587</name>
</gene>
<dbReference type="EMBL" id="CABHNW010000030">
    <property type="protein sequence ID" value="VUX33444.1"/>
    <property type="molecule type" value="Genomic_DNA"/>
</dbReference>
<reference evidence="1 2" key="1">
    <citation type="submission" date="2019-07" db="EMBL/GenBank/DDBJ databases">
        <authorList>
            <person name="Hibberd C M."/>
            <person name="Gehrig L. J."/>
            <person name="Chang H.-W."/>
            <person name="Venkatesh S."/>
        </authorList>
    </citation>
    <scope>NUCLEOTIDE SEQUENCE [LARGE SCALE GENOMIC DNA]</scope>
    <source>
        <strain evidence="1">Blautia_luti_SSTS_Bg7063</strain>
    </source>
</reference>
<organism evidence="1 2">
    <name type="scientific">Blautia luti</name>
    <dbReference type="NCBI Taxonomy" id="89014"/>
    <lineage>
        <taxon>Bacteria</taxon>
        <taxon>Bacillati</taxon>
        <taxon>Bacillota</taxon>
        <taxon>Clostridia</taxon>
        <taxon>Lachnospirales</taxon>
        <taxon>Lachnospiraceae</taxon>
        <taxon>Blautia</taxon>
    </lineage>
</organism>
<name>A0A564VLF2_9FIRM</name>
<dbReference type="AlphaFoldDB" id="A0A564VLF2"/>